<name>A0A0R3PGC1_ANGCS</name>
<dbReference type="AlphaFoldDB" id="A0A0R3PGC1"/>
<gene>
    <name evidence="2" type="ORF">ACOC_LOCUS3309</name>
</gene>
<keyword evidence="1" id="KW-1133">Transmembrane helix</keyword>
<keyword evidence="1" id="KW-0472">Membrane</keyword>
<dbReference type="EMBL" id="UYYA01000949">
    <property type="protein sequence ID" value="VDM54894.1"/>
    <property type="molecule type" value="Genomic_DNA"/>
</dbReference>
<evidence type="ECO:0000313" key="4">
    <source>
        <dbReference type="WBParaSite" id="ACOC_0000330801-mRNA-1"/>
    </source>
</evidence>
<dbReference type="OrthoDB" id="5814573at2759"/>
<evidence type="ECO:0000313" key="2">
    <source>
        <dbReference type="EMBL" id="VDM54894.1"/>
    </source>
</evidence>
<protein>
    <submittedName>
        <fullName evidence="4">Transmembrane protein</fullName>
    </submittedName>
</protein>
<evidence type="ECO:0000256" key="1">
    <source>
        <dbReference type="SAM" id="Phobius"/>
    </source>
</evidence>
<organism evidence="4">
    <name type="scientific">Angiostrongylus costaricensis</name>
    <name type="common">Nematode worm</name>
    <dbReference type="NCBI Taxonomy" id="334426"/>
    <lineage>
        <taxon>Eukaryota</taxon>
        <taxon>Metazoa</taxon>
        <taxon>Ecdysozoa</taxon>
        <taxon>Nematoda</taxon>
        <taxon>Chromadorea</taxon>
        <taxon>Rhabditida</taxon>
        <taxon>Rhabditina</taxon>
        <taxon>Rhabditomorpha</taxon>
        <taxon>Strongyloidea</taxon>
        <taxon>Metastrongylidae</taxon>
        <taxon>Angiostrongylus</taxon>
    </lineage>
</organism>
<proteinExistence type="predicted"/>
<feature type="transmembrane region" description="Helical" evidence="1">
    <location>
        <begin position="33"/>
        <end position="53"/>
    </location>
</feature>
<dbReference type="WBParaSite" id="ACOC_0000330801-mRNA-1">
    <property type="protein sequence ID" value="ACOC_0000330801-mRNA-1"/>
    <property type="gene ID" value="ACOC_0000330801"/>
</dbReference>
<dbReference type="Proteomes" id="UP000267027">
    <property type="component" value="Unassembled WGS sequence"/>
</dbReference>
<keyword evidence="1" id="KW-0812">Transmembrane</keyword>
<reference evidence="2 3" key="2">
    <citation type="submission" date="2018-11" db="EMBL/GenBank/DDBJ databases">
        <authorList>
            <consortium name="Pathogen Informatics"/>
        </authorList>
    </citation>
    <scope>NUCLEOTIDE SEQUENCE [LARGE SCALE GENOMIC DNA]</scope>
    <source>
        <strain evidence="2 3">Costa Rica</strain>
    </source>
</reference>
<reference evidence="4" key="1">
    <citation type="submission" date="2017-02" db="UniProtKB">
        <authorList>
            <consortium name="WormBaseParasite"/>
        </authorList>
    </citation>
    <scope>IDENTIFICATION</scope>
</reference>
<sequence length="262" mass="28805">MLRYLQNSGSQVSAVGNALLPFPGANAFTTTPFGSFVSLVCPQFLLISLTLIFHMNNSSNDINNYQHLLIIIVTIMVIATIFPASLYPEGLAVREGKRKVYDLSFIDEDSPNCVAKIKHPVTGMSVYEMQEIGNIITIQSNTDDSLSATWLSLLFACGCAFTRHKWCVVKMDVISAIITPISSFCEENAVKVSLLLLVGTSFEVNFPFGPTVSCTALISLSITSLHLFSLRIKNCLKVTCTTTRSFVVDQRQLRSICQGRCV</sequence>
<evidence type="ECO:0000313" key="3">
    <source>
        <dbReference type="Proteomes" id="UP000267027"/>
    </source>
</evidence>
<dbReference type="STRING" id="334426.A0A0R3PGC1"/>
<keyword evidence="3" id="KW-1185">Reference proteome</keyword>
<feature type="transmembrane region" description="Helical" evidence="1">
    <location>
        <begin position="65"/>
        <end position="87"/>
    </location>
</feature>
<accession>A0A0R3PGC1</accession>